<dbReference type="AlphaFoldDB" id="A0ABC9FTI0"/>
<reference evidence="4" key="1">
    <citation type="submission" date="2024-06" db="EMBL/GenBank/DDBJ databases">
        <authorList>
            <person name="Ryan C."/>
        </authorList>
    </citation>
    <scope>NUCLEOTIDE SEQUENCE [LARGE SCALE GENOMIC DNA]</scope>
</reference>
<dbReference type="Pfam" id="PF21021">
    <property type="entry name" value="FAF1"/>
    <property type="match status" value="1"/>
</dbReference>
<organism evidence="3 4">
    <name type="scientific">Urochloa decumbens</name>
    <dbReference type="NCBI Taxonomy" id="240449"/>
    <lineage>
        <taxon>Eukaryota</taxon>
        <taxon>Viridiplantae</taxon>
        <taxon>Streptophyta</taxon>
        <taxon>Embryophyta</taxon>
        <taxon>Tracheophyta</taxon>
        <taxon>Spermatophyta</taxon>
        <taxon>Magnoliopsida</taxon>
        <taxon>Liliopsida</taxon>
        <taxon>Poales</taxon>
        <taxon>Poaceae</taxon>
        <taxon>PACMAD clade</taxon>
        <taxon>Panicoideae</taxon>
        <taxon>Panicodae</taxon>
        <taxon>Paniceae</taxon>
        <taxon>Melinidinae</taxon>
        <taxon>Urochloa</taxon>
    </lineage>
</organism>
<dbReference type="PANTHER" id="PTHR23322:SF71">
    <property type="entry name" value="UBIQUITIN-ASSOCIATED (UBA) PROTEIN-RELATED"/>
    <property type="match status" value="1"/>
</dbReference>
<gene>
    <name evidence="3" type="ORF">URODEC1_LOCUS109023</name>
</gene>
<dbReference type="EMBL" id="OZ075117">
    <property type="protein sequence ID" value="CAL5082022.1"/>
    <property type="molecule type" value="Genomic_DNA"/>
</dbReference>
<dbReference type="Gene3D" id="3.10.20.90">
    <property type="entry name" value="Phosphatidylinositol 3-kinase Catalytic Subunit, Chain A, domain 1"/>
    <property type="match status" value="1"/>
</dbReference>
<dbReference type="InterPro" id="IPR050730">
    <property type="entry name" value="UBX_domain-protein"/>
</dbReference>
<dbReference type="SMART" id="SM00166">
    <property type="entry name" value="UBX"/>
    <property type="match status" value="1"/>
</dbReference>
<evidence type="ECO:0000313" key="3">
    <source>
        <dbReference type="EMBL" id="CAL5082022.1"/>
    </source>
</evidence>
<keyword evidence="4" id="KW-1185">Reference proteome</keyword>
<dbReference type="Pfam" id="PF00789">
    <property type="entry name" value="UBX"/>
    <property type="match status" value="1"/>
</dbReference>
<feature type="domain" description="UBX" evidence="2">
    <location>
        <begin position="316"/>
        <end position="394"/>
    </location>
</feature>
<dbReference type="SMART" id="SM00594">
    <property type="entry name" value="UAS"/>
    <property type="match status" value="1"/>
</dbReference>
<evidence type="ECO:0000256" key="1">
    <source>
        <dbReference type="SAM" id="MobiDB-lite"/>
    </source>
</evidence>
<dbReference type="InterPro" id="IPR036249">
    <property type="entry name" value="Thioredoxin-like_sf"/>
</dbReference>
<feature type="region of interest" description="Disordered" evidence="1">
    <location>
        <begin position="43"/>
        <end position="67"/>
    </location>
</feature>
<accession>A0ABC9FTI0</accession>
<proteinExistence type="predicted"/>
<dbReference type="SUPFAM" id="SSF54236">
    <property type="entry name" value="Ubiquitin-like"/>
    <property type="match status" value="1"/>
</dbReference>
<evidence type="ECO:0000313" key="4">
    <source>
        <dbReference type="Proteomes" id="UP001497457"/>
    </source>
</evidence>
<dbReference type="PANTHER" id="PTHR23322">
    <property type="entry name" value="FAS-ASSOCIATED PROTEIN"/>
    <property type="match status" value="1"/>
</dbReference>
<dbReference type="InterPro" id="IPR049483">
    <property type="entry name" value="FAF1_2-like_UAS"/>
</dbReference>
<dbReference type="PROSITE" id="PS50033">
    <property type="entry name" value="UBX"/>
    <property type="match status" value="1"/>
</dbReference>
<dbReference type="InterPro" id="IPR029071">
    <property type="entry name" value="Ubiquitin-like_domsf"/>
</dbReference>
<dbReference type="Gene3D" id="3.40.30.10">
    <property type="entry name" value="Glutaredoxin"/>
    <property type="match status" value="1"/>
</dbReference>
<name>A0ABC9FTI0_9POAL</name>
<dbReference type="Proteomes" id="UP001497457">
    <property type="component" value="Chromosome 7b"/>
</dbReference>
<protein>
    <recommendedName>
        <fullName evidence="2">UBX domain-containing protein</fullName>
    </recommendedName>
</protein>
<feature type="compositionally biased region" description="Basic and acidic residues" evidence="1">
    <location>
        <begin position="258"/>
        <end position="272"/>
    </location>
</feature>
<evidence type="ECO:0000259" key="2">
    <source>
        <dbReference type="PROSITE" id="PS50033"/>
    </source>
</evidence>
<feature type="region of interest" description="Disordered" evidence="1">
    <location>
        <begin position="219"/>
        <end position="320"/>
    </location>
</feature>
<dbReference type="CDD" id="cd01767">
    <property type="entry name" value="UBX"/>
    <property type="match status" value="1"/>
</dbReference>
<dbReference type="InterPro" id="IPR006577">
    <property type="entry name" value="UAS"/>
</dbReference>
<dbReference type="InterPro" id="IPR001012">
    <property type="entry name" value="UBX_dom"/>
</dbReference>
<reference evidence="3 4" key="2">
    <citation type="submission" date="2024-10" db="EMBL/GenBank/DDBJ databases">
        <authorList>
            <person name="Ryan C."/>
        </authorList>
    </citation>
    <scope>NUCLEOTIDE SEQUENCE [LARGE SCALE GENOMIC DNA]</scope>
</reference>
<dbReference type="SUPFAM" id="SSF52833">
    <property type="entry name" value="Thioredoxin-like"/>
    <property type="match status" value="1"/>
</dbReference>
<sequence>MSSGPARGSSSAGESLRNSCNDFARTLARLPASIMEGLSRSIPRRRSHHHHHPAIPHRLQPPPQAPPLPPPFVPEELFFFSVFEQQYGERHPFFYGCRFADAMRAARREGKLVFVYLHDPGHPYTEPFCRSTLCSDVVVEFLDANFVSWGAVAAGSGEGPGMVASLQPGSFPFCAVVAPVSDESIAVLQQVEGPVSPSELVEVLQRTIDEQGAAFTFRTSRPDEQAAAVRATRTAEEEERRRSAQRLRQEQDAAYLESLRRDQEKERSRKSLQEGATKPRVGNQLRPRHPGQAAREPTKTAQIRASPRKEAAASQRTEPNTKIMIRFPNGERRQQSFRHTDTIRDVYRFVDSLGIPGIGRYQLVRSYPRKTYGQQQLGMTLGDAGFYPSVALYIEQLE</sequence>
<dbReference type="CDD" id="cd02958">
    <property type="entry name" value="UAS"/>
    <property type="match status" value="1"/>
</dbReference>
<feature type="compositionally biased region" description="Basic residues" evidence="1">
    <location>
        <begin position="43"/>
        <end position="55"/>
    </location>
</feature>
<feature type="compositionally biased region" description="Basic and acidic residues" evidence="1">
    <location>
        <begin position="233"/>
        <end position="251"/>
    </location>
</feature>